<dbReference type="Proteomes" id="UP000647133">
    <property type="component" value="Unassembled WGS sequence"/>
</dbReference>
<dbReference type="SUPFAM" id="SSF48452">
    <property type="entry name" value="TPR-like"/>
    <property type="match status" value="1"/>
</dbReference>
<organism evidence="3 4">
    <name type="scientific">Echinicola arenosa</name>
    <dbReference type="NCBI Taxonomy" id="2774144"/>
    <lineage>
        <taxon>Bacteria</taxon>
        <taxon>Pseudomonadati</taxon>
        <taxon>Bacteroidota</taxon>
        <taxon>Cytophagia</taxon>
        <taxon>Cytophagales</taxon>
        <taxon>Cyclobacteriaceae</taxon>
        <taxon>Echinicola</taxon>
    </lineage>
</organism>
<evidence type="ECO:0000313" key="3">
    <source>
        <dbReference type="EMBL" id="MBD8489026.1"/>
    </source>
</evidence>
<evidence type="ECO:0000313" key="4">
    <source>
        <dbReference type="Proteomes" id="UP000647133"/>
    </source>
</evidence>
<feature type="chain" id="PRO_5046541808" description="Tetratricopeptide repeat protein" evidence="2">
    <location>
        <begin position="20"/>
        <end position="273"/>
    </location>
</feature>
<protein>
    <recommendedName>
        <fullName evidence="5">Tetratricopeptide repeat protein</fullName>
    </recommendedName>
</protein>
<feature type="signal peptide" evidence="2">
    <location>
        <begin position="1"/>
        <end position="19"/>
    </location>
</feature>
<dbReference type="SMART" id="SM00028">
    <property type="entry name" value="TPR"/>
    <property type="match status" value="4"/>
</dbReference>
<keyword evidence="4" id="KW-1185">Reference proteome</keyword>
<dbReference type="Gene3D" id="1.25.40.10">
    <property type="entry name" value="Tetratricopeptide repeat domain"/>
    <property type="match status" value="2"/>
</dbReference>
<keyword evidence="2" id="KW-0732">Signal</keyword>
<comment type="caution">
    <text evidence="3">The sequence shown here is derived from an EMBL/GenBank/DDBJ whole genome shotgun (WGS) entry which is preliminary data.</text>
</comment>
<reference evidence="3 4" key="1">
    <citation type="submission" date="2020-09" db="EMBL/GenBank/DDBJ databases">
        <title>Echinicola sp. CAU 1574 isolated from sand of Sido Beach.</title>
        <authorList>
            <person name="Kim W."/>
        </authorList>
    </citation>
    <scope>NUCLEOTIDE SEQUENCE [LARGE SCALE GENOMIC DNA]</scope>
    <source>
        <strain evidence="3 4">CAU 1574</strain>
    </source>
</reference>
<proteinExistence type="predicted"/>
<dbReference type="Pfam" id="PF13181">
    <property type="entry name" value="TPR_8"/>
    <property type="match status" value="2"/>
</dbReference>
<keyword evidence="1" id="KW-0677">Repeat</keyword>
<evidence type="ECO:0000256" key="2">
    <source>
        <dbReference type="SAM" id="SignalP"/>
    </source>
</evidence>
<name>A0ABR9AJP8_9BACT</name>
<dbReference type="InterPro" id="IPR011990">
    <property type="entry name" value="TPR-like_helical_dom_sf"/>
</dbReference>
<accession>A0ABR9AJP8</accession>
<evidence type="ECO:0008006" key="5">
    <source>
        <dbReference type="Google" id="ProtNLM"/>
    </source>
</evidence>
<evidence type="ECO:0000256" key="1">
    <source>
        <dbReference type="ARBA" id="ARBA00022737"/>
    </source>
</evidence>
<sequence>MRMFLVMALGLVCTVSIKAQTFTMGKKCSALLEEANTLLNSQSYSEALAKLDEFSGNCKTKDAKELGSISKAEAYNALGQYDRAIKEADAALKVSKNKSLGGHFQKGIALQGLGDISGSKAELDKVIELTEMNQNTKERANNYALMARIYNRQLNEQDTALMYLDKAIEMDPENTSFLLQKGDMALFHNQYLDAYDAYDQALENGHDPLEVYISRSNVGLKMVENKYGTNKAQELKKSMTAEEKNTLCSDIGKALELGWVNMSMDMFSALVCN</sequence>
<dbReference type="EMBL" id="JACYTQ010000003">
    <property type="protein sequence ID" value="MBD8489026.1"/>
    <property type="molecule type" value="Genomic_DNA"/>
</dbReference>
<dbReference type="PANTHER" id="PTHR45188">
    <property type="entry name" value="DNAJ PROTEIN P58IPK HOMOLOG"/>
    <property type="match status" value="1"/>
</dbReference>
<dbReference type="PANTHER" id="PTHR45188:SF2">
    <property type="entry name" value="DNAJ HOMOLOG SUBFAMILY C MEMBER 7"/>
    <property type="match status" value="1"/>
</dbReference>
<gene>
    <name evidence="3" type="ORF">IFO69_09740</name>
</gene>
<dbReference type="InterPro" id="IPR019734">
    <property type="entry name" value="TPR_rpt"/>
</dbReference>